<sequence>MPRQARNWSLGATYHIMMRGNRKSQIFHEPKDYQNYLNLLQRSSRNAPFLLHSHCLMNNHIHLLLQTLKHTPTNIFRPVNTCYAMYYNHKYNAVGHLFQGRFKAKLVDTTSYLLGVSKYIHLNPVEANLVKKPEHYPWSSYPAFYQQKYDPLVHTEKVLSFFPDSPASSYNEFILRKLTYQEQEEAATYLRP</sequence>
<dbReference type="PANTHER" id="PTHR34322:SF2">
    <property type="entry name" value="TRANSPOSASE IS200-LIKE DOMAIN-CONTAINING PROTEIN"/>
    <property type="match status" value="1"/>
</dbReference>
<dbReference type="PANTHER" id="PTHR34322">
    <property type="entry name" value="TRANSPOSASE, Y1_TNP DOMAIN-CONTAINING"/>
    <property type="match status" value="1"/>
</dbReference>
<gene>
    <name evidence="2" type="ORF">FZC79_10765</name>
</gene>
<protein>
    <submittedName>
        <fullName evidence="2">Transposase</fullName>
    </submittedName>
</protein>
<dbReference type="RefSeq" id="WP_148946827.1">
    <property type="nucleotide sequence ID" value="NZ_VTEH01000007.1"/>
</dbReference>
<dbReference type="EMBL" id="VTEH01000007">
    <property type="protein sequence ID" value="TYR75238.1"/>
    <property type="molecule type" value="Genomic_DNA"/>
</dbReference>
<evidence type="ECO:0000259" key="1">
    <source>
        <dbReference type="SMART" id="SM01321"/>
    </source>
</evidence>
<dbReference type="Pfam" id="PF01797">
    <property type="entry name" value="Y1_Tnp"/>
    <property type="match status" value="1"/>
</dbReference>
<dbReference type="InterPro" id="IPR002686">
    <property type="entry name" value="Transposase_17"/>
</dbReference>
<dbReference type="Proteomes" id="UP000323317">
    <property type="component" value="Unassembled WGS sequence"/>
</dbReference>
<dbReference type="GO" id="GO:0006313">
    <property type="term" value="P:DNA transposition"/>
    <property type="evidence" value="ECO:0007669"/>
    <property type="project" value="InterPro"/>
</dbReference>
<dbReference type="Gene3D" id="3.30.70.1290">
    <property type="entry name" value="Transposase IS200-like"/>
    <property type="match status" value="1"/>
</dbReference>
<accession>A0A5D4KD30</accession>
<evidence type="ECO:0000313" key="3">
    <source>
        <dbReference type="Proteomes" id="UP000323317"/>
    </source>
</evidence>
<dbReference type="AlphaFoldDB" id="A0A5D4KD30"/>
<dbReference type="GO" id="GO:0004803">
    <property type="term" value="F:transposase activity"/>
    <property type="evidence" value="ECO:0007669"/>
    <property type="project" value="InterPro"/>
</dbReference>
<proteinExistence type="predicted"/>
<dbReference type="SUPFAM" id="SSF143422">
    <property type="entry name" value="Transposase IS200-like"/>
    <property type="match status" value="1"/>
</dbReference>
<name>A0A5D4KD30_9BACI</name>
<comment type="caution">
    <text evidence="2">The sequence shown here is derived from an EMBL/GenBank/DDBJ whole genome shotgun (WGS) entry which is preliminary data.</text>
</comment>
<organism evidence="2 3">
    <name type="scientific">Rossellomorea vietnamensis</name>
    <dbReference type="NCBI Taxonomy" id="218284"/>
    <lineage>
        <taxon>Bacteria</taxon>
        <taxon>Bacillati</taxon>
        <taxon>Bacillota</taxon>
        <taxon>Bacilli</taxon>
        <taxon>Bacillales</taxon>
        <taxon>Bacillaceae</taxon>
        <taxon>Rossellomorea</taxon>
    </lineage>
</organism>
<dbReference type="GO" id="GO:0003677">
    <property type="term" value="F:DNA binding"/>
    <property type="evidence" value="ECO:0007669"/>
    <property type="project" value="InterPro"/>
</dbReference>
<feature type="domain" description="Transposase IS200-like" evidence="1">
    <location>
        <begin position="9"/>
        <end position="123"/>
    </location>
</feature>
<evidence type="ECO:0000313" key="2">
    <source>
        <dbReference type="EMBL" id="TYR75238.1"/>
    </source>
</evidence>
<dbReference type="InterPro" id="IPR036515">
    <property type="entry name" value="Transposase_17_sf"/>
</dbReference>
<dbReference type="SMART" id="SM01321">
    <property type="entry name" value="Y1_Tnp"/>
    <property type="match status" value="1"/>
</dbReference>
<reference evidence="2 3" key="1">
    <citation type="submission" date="2019-08" db="EMBL/GenBank/DDBJ databases">
        <title>Bacillus genomes from the desert of Cuatro Cienegas, Coahuila.</title>
        <authorList>
            <person name="Olmedo-Alvarez G."/>
        </authorList>
    </citation>
    <scope>NUCLEOTIDE SEQUENCE [LARGE SCALE GENOMIC DNA]</scope>
    <source>
        <strain evidence="2 3">CH40_1T</strain>
    </source>
</reference>